<dbReference type="PANTHER" id="PTHR31642">
    <property type="entry name" value="TRICHOTHECENE 3-O-ACETYLTRANSFERASE"/>
    <property type="match status" value="1"/>
</dbReference>
<dbReference type="GO" id="GO:0016747">
    <property type="term" value="F:acyltransferase activity, transferring groups other than amino-acyl groups"/>
    <property type="evidence" value="ECO:0007669"/>
    <property type="project" value="TreeGrafter"/>
</dbReference>
<comment type="similarity">
    <text evidence="1">Belongs to the plant acyltransferase family.</text>
</comment>
<evidence type="ECO:0000256" key="1">
    <source>
        <dbReference type="ARBA" id="ARBA00009861"/>
    </source>
</evidence>
<dbReference type="EnsemblPlants" id="AUR62043528-RA">
    <property type="protein sequence ID" value="AUR62043528-RA:cds"/>
    <property type="gene ID" value="AUR62043528"/>
</dbReference>
<accession>A0A803LV51</accession>
<dbReference type="Gene3D" id="3.30.559.10">
    <property type="entry name" value="Chloramphenicol acetyltransferase-like domain"/>
    <property type="match status" value="2"/>
</dbReference>
<accession>A0A803NBT7</accession>
<evidence type="ECO:0000313" key="3">
    <source>
        <dbReference type="Proteomes" id="UP000596660"/>
    </source>
</evidence>
<dbReference type="InterPro" id="IPR023213">
    <property type="entry name" value="CAT-like_dom_sf"/>
</dbReference>
<dbReference type="AlphaFoldDB" id="A0A803LV51"/>
<dbReference type="Proteomes" id="UP000596660">
    <property type="component" value="Unplaced"/>
</dbReference>
<protein>
    <submittedName>
        <fullName evidence="2">Uncharacterized protein</fullName>
    </submittedName>
</protein>
<dbReference type="Gramene" id="AUR62019095-RA">
    <property type="protein sequence ID" value="AUR62019095-RA:cds"/>
    <property type="gene ID" value="AUR62019095"/>
</dbReference>
<dbReference type="EnsemblPlants" id="AUR62019095-RA">
    <property type="protein sequence ID" value="AUR62019095-RA:cds"/>
    <property type="gene ID" value="AUR62019095"/>
</dbReference>
<reference evidence="2" key="2">
    <citation type="submission" date="2021-03" db="UniProtKB">
        <authorList>
            <consortium name="EnsemblPlants"/>
        </authorList>
    </citation>
    <scope>IDENTIFICATION</scope>
</reference>
<dbReference type="Gramene" id="AUR62043528-RA">
    <property type="protein sequence ID" value="AUR62043528-RA:cds"/>
    <property type="gene ID" value="AUR62043528"/>
</dbReference>
<dbReference type="InterPro" id="IPR050317">
    <property type="entry name" value="Plant_Fungal_Acyltransferase"/>
</dbReference>
<name>A0A803LV51_CHEQI</name>
<reference evidence="2" key="1">
    <citation type="journal article" date="2017" name="Nature">
        <title>The genome of Chenopodium quinoa.</title>
        <authorList>
            <person name="Jarvis D.E."/>
            <person name="Ho Y.S."/>
            <person name="Lightfoot D.J."/>
            <person name="Schmoeckel S.M."/>
            <person name="Li B."/>
            <person name="Borm T.J.A."/>
            <person name="Ohyanagi H."/>
            <person name="Mineta K."/>
            <person name="Michell C.T."/>
            <person name="Saber N."/>
            <person name="Kharbatia N.M."/>
            <person name="Rupper R.R."/>
            <person name="Sharp A.R."/>
            <person name="Dally N."/>
            <person name="Boughton B.A."/>
            <person name="Woo Y.H."/>
            <person name="Gao G."/>
            <person name="Schijlen E.G.W.M."/>
            <person name="Guo X."/>
            <person name="Momin A.A."/>
            <person name="Negrao S."/>
            <person name="Al-Babili S."/>
            <person name="Gehring C."/>
            <person name="Roessner U."/>
            <person name="Jung C."/>
            <person name="Murphy K."/>
            <person name="Arold S.T."/>
            <person name="Gojobori T."/>
            <person name="van der Linden C.G."/>
            <person name="van Loo E.N."/>
            <person name="Jellen E.N."/>
            <person name="Maughan P.J."/>
            <person name="Tester M."/>
        </authorList>
    </citation>
    <scope>NUCLEOTIDE SEQUENCE [LARGE SCALE GENOMIC DNA]</scope>
    <source>
        <strain evidence="2">cv. PI 614886</strain>
    </source>
</reference>
<sequence length="416" mass="46524">MKLHYLKGLYFFNNPNNTSDNEEGKKTSFISILDIKKVMFDRLVVYFKTCGRIRVSSSETGERASIKLNDAGIRIVEAQSSKTVEEWLALEGFLSLQDQLVYNDDGLGPDLPFSPLVCLQVTWFKCGGISVGLSWAHILGDAFSAVEFMNTLGHYIQIQGSNKEKPKLISLQDPPQSEYPLSKSTREPISVKRVDPVGSHWVLPFNSKIGFHTIHLNSNQLGELHSMVHGTKMNDNCTSQFFEVITSIMWKSIAKIRKDLETNVVTICRPKSIKRQGVVPHNGQMLGVVKVNFAVSNVAPLKLVHSIVEGVIDESDMVEELVNKETGESDFFVYGANLTFVDVEKADVYGFEMKEKHPRFASYSIGEIGDKGVVLVLPGPKDENSKGNDAKLIVVQLPEDEIEPLKSELKEKWCIE</sequence>
<proteinExistence type="inferred from homology"/>
<dbReference type="Pfam" id="PF02458">
    <property type="entry name" value="Transferase"/>
    <property type="match status" value="1"/>
</dbReference>
<organism evidence="2 3">
    <name type="scientific">Chenopodium quinoa</name>
    <name type="common">Quinoa</name>
    <dbReference type="NCBI Taxonomy" id="63459"/>
    <lineage>
        <taxon>Eukaryota</taxon>
        <taxon>Viridiplantae</taxon>
        <taxon>Streptophyta</taxon>
        <taxon>Embryophyta</taxon>
        <taxon>Tracheophyta</taxon>
        <taxon>Spermatophyta</taxon>
        <taxon>Magnoliopsida</taxon>
        <taxon>eudicotyledons</taxon>
        <taxon>Gunneridae</taxon>
        <taxon>Pentapetalae</taxon>
        <taxon>Caryophyllales</taxon>
        <taxon>Chenopodiaceae</taxon>
        <taxon>Chenopodioideae</taxon>
        <taxon>Atripliceae</taxon>
        <taxon>Chenopodium</taxon>
    </lineage>
</organism>
<evidence type="ECO:0000313" key="2">
    <source>
        <dbReference type="EnsemblPlants" id="AUR62019095-RA:cds"/>
    </source>
</evidence>
<keyword evidence="3" id="KW-1185">Reference proteome</keyword>
<dbReference type="PANTHER" id="PTHR31642:SF259">
    <property type="entry name" value="PROTEIN ECERIFERUM 2"/>
    <property type="match status" value="1"/>
</dbReference>